<protein>
    <recommendedName>
        <fullName evidence="7">Cuticle protein 19</fullName>
    </recommendedName>
</protein>
<accession>A0AAN9TR94</accession>
<keyword evidence="1 2" id="KW-0193">Cuticle</keyword>
<dbReference type="GO" id="GO:0031012">
    <property type="term" value="C:extracellular matrix"/>
    <property type="evidence" value="ECO:0007669"/>
    <property type="project" value="TreeGrafter"/>
</dbReference>
<dbReference type="GO" id="GO:0005615">
    <property type="term" value="C:extracellular space"/>
    <property type="evidence" value="ECO:0007669"/>
    <property type="project" value="TreeGrafter"/>
</dbReference>
<dbReference type="Proteomes" id="UP001367676">
    <property type="component" value="Unassembled WGS sequence"/>
</dbReference>
<dbReference type="Pfam" id="PF00379">
    <property type="entry name" value="Chitin_bind_4"/>
    <property type="match status" value="1"/>
</dbReference>
<organism evidence="5 6">
    <name type="scientific">Parthenolecanium corni</name>
    <dbReference type="NCBI Taxonomy" id="536013"/>
    <lineage>
        <taxon>Eukaryota</taxon>
        <taxon>Metazoa</taxon>
        <taxon>Ecdysozoa</taxon>
        <taxon>Arthropoda</taxon>
        <taxon>Hexapoda</taxon>
        <taxon>Insecta</taxon>
        <taxon>Pterygota</taxon>
        <taxon>Neoptera</taxon>
        <taxon>Paraneoptera</taxon>
        <taxon>Hemiptera</taxon>
        <taxon>Sternorrhyncha</taxon>
        <taxon>Coccoidea</taxon>
        <taxon>Coccidae</taxon>
        <taxon>Parthenolecanium</taxon>
    </lineage>
</organism>
<dbReference type="PRINTS" id="PR00947">
    <property type="entry name" value="CUTICLE"/>
</dbReference>
<gene>
    <name evidence="5" type="ORF">V9T40_008867</name>
</gene>
<evidence type="ECO:0008006" key="7">
    <source>
        <dbReference type="Google" id="ProtNLM"/>
    </source>
</evidence>
<evidence type="ECO:0000256" key="2">
    <source>
        <dbReference type="PROSITE-ProRule" id="PRU00497"/>
    </source>
</evidence>
<feature type="compositionally biased region" description="Polar residues" evidence="3">
    <location>
        <begin position="105"/>
        <end position="125"/>
    </location>
</feature>
<evidence type="ECO:0000256" key="1">
    <source>
        <dbReference type="ARBA" id="ARBA00022460"/>
    </source>
</evidence>
<name>A0AAN9TR94_9HEMI</name>
<reference evidence="5 6" key="1">
    <citation type="submission" date="2024-03" db="EMBL/GenBank/DDBJ databases">
        <title>Adaptation during the transition from Ophiocordyceps entomopathogen to insect associate is accompanied by gene loss and intensified selection.</title>
        <authorList>
            <person name="Ward C.M."/>
            <person name="Onetto C.A."/>
            <person name="Borneman A.R."/>
        </authorList>
    </citation>
    <scope>NUCLEOTIDE SEQUENCE [LARGE SCALE GENOMIC DNA]</scope>
    <source>
        <strain evidence="5">AWRI1</strain>
        <tissue evidence="5">Single Adult Female</tissue>
    </source>
</reference>
<evidence type="ECO:0000256" key="3">
    <source>
        <dbReference type="SAM" id="MobiDB-lite"/>
    </source>
</evidence>
<evidence type="ECO:0000313" key="6">
    <source>
        <dbReference type="Proteomes" id="UP001367676"/>
    </source>
</evidence>
<dbReference type="PANTHER" id="PTHR12236:SF75">
    <property type="entry name" value="CUTICULAR PROTEIN 62BB, ISOFORM A"/>
    <property type="match status" value="1"/>
</dbReference>
<feature type="chain" id="PRO_5042846841" description="Cuticle protein 19" evidence="4">
    <location>
        <begin position="26"/>
        <end position="125"/>
    </location>
</feature>
<dbReference type="EMBL" id="JBBCAQ010000010">
    <property type="protein sequence ID" value="KAK7601426.1"/>
    <property type="molecule type" value="Genomic_DNA"/>
</dbReference>
<dbReference type="AlphaFoldDB" id="A0AAN9TR94"/>
<sequence>MFFFLQTLCTTVIFCIVLAFQETLGSPVFVGYNDNQKEESSDYYTPPQYKYDYAVHDPETHDIKSQWEHRDGDLVKGAYSLLEPDGSMRLVEYTSDKEGGFNAVVSRSENGNSKSSGPSYNSEYF</sequence>
<dbReference type="PANTHER" id="PTHR12236">
    <property type="entry name" value="STRUCTURAL CONTITUENT OF CUTICLE"/>
    <property type="match status" value="1"/>
</dbReference>
<dbReference type="InterPro" id="IPR051217">
    <property type="entry name" value="Insect_Cuticle_Struc_Prot"/>
</dbReference>
<evidence type="ECO:0000256" key="4">
    <source>
        <dbReference type="SAM" id="SignalP"/>
    </source>
</evidence>
<feature type="region of interest" description="Disordered" evidence="3">
    <location>
        <begin position="104"/>
        <end position="125"/>
    </location>
</feature>
<evidence type="ECO:0000313" key="5">
    <source>
        <dbReference type="EMBL" id="KAK7601426.1"/>
    </source>
</evidence>
<comment type="caution">
    <text evidence="5">The sequence shown here is derived from an EMBL/GenBank/DDBJ whole genome shotgun (WGS) entry which is preliminary data.</text>
</comment>
<proteinExistence type="predicted"/>
<feature type="signal peptide" evidence="4">
    <location>
        <begin position="1"/>
        <end position="25"/>
    </location>
</feature>
<dbReference type="GO" id="GO:0042302">
    <property type="term" value="F:structural constituent of cuticle"/>
    <property type="evidence" value="ECO:0007669"/>
    <property type="project" value="UniProtKB-UniRule"/>
</dbReference>
<keyword evidence="6" id="KW-1185">Reference proteome</keyword>
<dbReference type="InterPro" id="IPR000618">
    <property type="entry name" value="Insect_cuticle"/>
</dbReference>
<keyword evidence="4" id="KW-0732">Signal</keyword>
<dbReference type="PROSITE" id="PS51155">
    <property type="entry name" value="CHIT_BIND_RR_2"/>
    <property type="match status" value="1"/>
</dbReference>